<sequence>MRRQHAPDSVFESNTLLSAVKVGTLAGAAGLVYGGVAGVFRSSHPGIHSLSRGIHWFACGTTFWCKPHRHVTCQYFIKTSPGLRSSILELYYKGNASPLQRADVSAIAGGIAGGGVTRLLGGRLAPALIVSSFLGYAGQRSYNAIDAWQLEQANTPSRPFLQQLAESKWIPLKSLSDEDYKAMLNQKILNIETEMALIDDKIEELQKSKSTESGKAPSQSVT</sequence>
<evidence type="ECO:0000313" key="1">
    <source>
        <dbReference type="EMBL" id="RJE23363.1"/>
    </source>
</evidence>
<dbReference type="Proteomes" id="UP000266188">
    <property type="component" value="Unassembled WGS sequence"/>
</dbReference>
<dbReference type="PANTHER" id="PTHR41390">
    <property type="entry name" value="CHROMOSOME 7, WHOLE GENOME SHOTGUN SEQUENCE"/>
    <property type="match status" value="1"/>
</dbReference>
<name>A0A3A2ZM32_9EURO</name>
<dbReference type="STRING" id="2070753.A0A3A2ZM32"/>
<comment type="caution">
    <text evidence="1">The sequence shown here is derived from an EMBL/GenBank/DDBJ whole genome shotgun (WGS) entry which is preliminary data.</text>
</comment>
<accession>A0A3A2ZM32</accession>
<organism evidence="1 2">
    <name type="scientific">Aspergillus sclerotialis</name>
    <dbReference type="NCBI Taxonomy" id="2070753"/>
    <lineage>
        <taxon>Eukaryota</taxon>
        <taxon>Fungi</taxon>
        <taxon>Dikarya</taxon>
        <taxon>Ascomycota</taxon>
        <taxon>Pezizomycotina</taxon>
        <taxon>Eurotiomycetes</taxon>
        <taxon>Eurotiomycetidae</taxon>
        <taxon>Eurotiales</taxon>
        <taxon>Aspergillaceae</taxon>
        <taxon>Aspergillus</taxon>
        <taxon>Aspergillus subgen. Polypaecilum</taxon>
    </lineage>
</organism>
<gene>
    <name evidence="1" type="ORF">PHISCL_04305</name>
</gene>
<proteinExistence type="predicted"/>
<protein>
    <submittedName>
        <fullName evidence="1">Uncharacterized protein</fullName>
    </submittedName>
</protein>
<dbReference type="AlphaFoldDB" id="A0A3A2ZM32"/>
<keyword evidence="2" id="KW-1185">Reference proteome</keyword>
<dbReference type="PANTHER" id="PTHR41390:SF1">
    <property type="entry name" value="NADH-UBIQUINONE OXIDOREDUCTASE 213 KDA SUBUNIT"/>
    <property type="match status" value="1"/>
</dbReference>
<evidence type="ECO:0000313" key="2">
    <source>
        <dbReference type="Proteomes" id="UP000266188"/>
    </source>
</evidence>
<reference evidence="2" key="1">
    <citation type="submission" date="2017-02" db="EMBL/GenBank/DDBJ databases">
        <authorList>
            <person name="Tafer H."/>
            <person name="Lopandic K."/>
        </authorList>
    </citation>
    <scope>NUCLEOTIDE SEQUENCE [LARGE SCALE GENOMIC DNA]</scope>
    <source>
        <strain evidence="2">CBS 366.77</strain>
    </source>
</reference>
<dbReference type="EMBL" id="MVGC01000124">
    <property type="protein sequence ID" value="RJE23363.1"/>
    <property type="molecule type" value="Genomic_DNA"/>
</dbReference>
<dbReference type="OrthoDB" id="432685at2759"/>